<dbReference type="Proteomes" id="UP000199558">
    <property type="component" value="Unassembled WGS sequence"/>
</dbReference>
<dbReference type="Pfam" id="PF00781">
    <property type="entry name" value="DAGK_cat"/>
    <property type="match status" value="1"/>
</dbReference>
<keyword evidence="4" id="KW-1185">Reference proteome</keyword>
<dbReference type="PANTHER" id="PTHR30492:SF0">
    <property type="entry name" value="METHYLGLYOXAL SYNTHASE"/>
    <property type="match status" value="1"/>
</dbReference>
<dbReference type="PANTHER" id="PTHR30492">
    <property type="entry name" value="METHYLGLYOXAL SYNTHASE"/>
    <property type="match status" value="1"/>
</dbReference>
<dbReference type="PROSITE" id="PS50146">
    <property type="entry name" value="DAGK"/>
    <property type="match status" value="1"/>
</dbReference>
<dbReference type="STRING" id="946078.GA0070622_3511"/>
<dbReference type="InterPro" id="IPR004363">
    <property type="entry name" value="Methylgl_synth"/>
</dbReference>
<evidence type="ECO:0000313" key="3">
    <source>
        <dbReference type="EMBL" id="SBT66489.1"/>
    </source>
</evidence>
<organism evidence="3 4">
    <name type="scientific">Micromonospora sediminicola</name>
    <dbReference type="NCBI Taxonomy" id="946078"/>
    <lineage>
        <taxon>Bacteria</taxon>
        <taxon>Bacillati</taxon>
        <taxon>Actinomycetota</taxon>
        <taxon>Actinomycetes</taxon>
        <taxon>Micromonosporales</taxon>
        <taxon>Micromonosporaceae</taxon>
        <taxon>Micromonospora</taxon>
    </lineage>
</organism>
<accession>A0A1A9BBX8</accession>
<dbReference type="AlphaFoldDB" id="A0A1A9BBX8"/>
<dbReference type="GO" id="GO:0016301">
    <property type="term" value="F:kinase activity"/>
    <property type="evidence" value="ECO:0007669"/>
    <property type="project" value="UniProtKB-KW"/>
</dbReference>
<dbReference type="GO" id="GO:0005829">
    <property type="term" value="C:cytosol"/>
    <property type="evidence" value="ECO:0007669"/>
    <property type="project" value="TreeGrafter"/>
</dbReference>
<keyword evidence="3" id="KW-0418">Kinase</keyword>
<evidence type="ECO:0000313" key="4">
    <source>
        <dbReference type="Proteomes" id="UP000199558"/>
    </source>
</evidence>
<dbReference type="SUPFAM" id="SSF111331">
    <property type="entry name" value="NAD kinase/diacylglycerol kinase-like"/>
    <property type="match status" value="1"/>
</dbReference>
<dbReference type="GO" id="GO:0008929">
    <property type="term" value="F:methylglyoxal synthase activity"/>
    <property type="evidence" value="ECO:0007669"/>
    <property type="project" value="InterPro"/>
</dbReference>
<feature type="domain" description="DAGKc" evidence="2">
    <location>
        <begin position="86"/>
        <end position="169"/>
    </location>
</feature>
<evidence type="ECO:0000259" key="2">
    <source>
        <dbReference type="PROSITE" id="PS50146"/>
    </source>
</evidence>
<evidence type="ECO:0000256" key="1">
    <source>
        <dbReference type="SAM" id="MobiDB-lite"/>
    </source>
</evidence>
<dbReference type="EMBL" id="FLRH01000003">
    <property type="protein sequence ID" value="SBT66489.1"/>
    <property type="molecule type" value="Genomic_DNA"/>
</dbReference>
<dbReference type="InterPro" id="IPR045540">
    <property type="entry name" value="YegS/DAGK_C"/>
</dbReference>
<dbReference type="InterPro" id="IPR017438">
    <property type="entry name" value="ATP-NAD_kinase_N"/>
</dbReference>
<protein>
    <submittedName>
        <fullName evidence="3">Diacylglycerol kinase family enzyme</fullName>
    </submittedName>
</protein>
<dbReference type="GO" id="GO:0019242">
    <property type="term" value="P:methylglyoxal biosynthetic process"/>
    <property type="evidence" value="ECO:0007669"/>
    <property type="project" value="InterPro"/>
</dbReference>
<dbReference type="Gene3D" id="2.60.200.40">
    <property type="match status" value="1"/>
</dbReference>
<dbReference type="Pfam" id="PF19279">
    <property type="entry name" value="YegS_C"/>
    <property type="match status" value="1"/>
</dbReference>
<dbReference type="InterPro" id="IPR016064">
    <property type="entry name" value="NAD/diacylglycerol_kinase_sf"/>
</dbReference>
<proteinExistence type="predicted"/>
<name>A0A1A9BBX8_9ACTN</name>
<feature type="region of interest" description="Disordered" evidence="1">
    <location>
        <begin position="1"/>
        <end position="29"/>
    </location>
</feature>
<reference evidence="4" key="1">
    <citation type="submission" date="2016-06" db="EMBL/GenBank/DDBJ databases">
        <authorList>
            <person name="Varghese N."/>
            <person name="Submissions Spin"/>
        </authorList>
    </citation>
    <scope>NUCLEOTIDE SEQUENCE [LARGE SCALE GENOMIC DNA]</scope>
    <source>
        <strain evidence="4">DSM 45794</strain>
    </source>
</reference>
<dbReference type="Gene3D" id="3.40.50.10330">
    <property type="entry name" value="Probable inorganic polyphosphate/atp-NAD kinase, domain 1"/>
    <property type="match status" value="1"/>
</dbReference>
<gene>
    <name evidence="3" type="ORF">GA0070622_3511</name>
</gene>
<sequence>MPLIGFGRGPHRQAWHAGRPGTTVGMSTSTADRADTDTVAAPAGVVAVVAHRKKTFGGGLDELRARLATAGVERLIWHEVPKSRKAPKRVRAALDEGADLVLVWGGDGMVQRCADTLAGTGVPMGILPAGTANLFAANLGIPADLPEAVRIALHGRRRRLDLGRLNGEHFAVMAGAGFDGDLIRDADRKLKGRFGRVAYVWTALRHVRGECVRTRIRVDGSDWFDGEASCVLFGNVGTITGGIPAFDDARPDDGVLEVGVATASGAVDWARTLGRMAAGRSDDSPFVRITRGRKIRVRFAAPKTYELDGGARGTAKRLKVTVVPGGLTVCCPDPLD</sequence>
<dbReference type="InterPro" id="IPR001206">
    <property type="entry name" value="Diacylglycerol_kinase_cat_dom"/>
</dbReference>
<keyword evidence="3" id="KW-0808">Transferase</keyword>